<evidence type="ECO:0000256" key="3">
    <source>
        <dbReference type="ARBA" id="ARBA00022670"/>
    </source>
</evidence>
<feature type="transmembrane region" description="Helical" evidence="8">
    <location>
        <begin position="79"/>
        <end position="97"/>
    </location>
</feature>
<evidence type="ECO:0000313" key="9">
    <source>
        <dbReference type="EMBL" id="MFC7148745.1"/>
    </source>
</evidence>
<keyword evidence="5" id="KW-0378">Hydrolase</keyword>
<keyword evidence="6 8" id="KW-1133">Transmembrane helix</keyword>
<evidence type="ECO:0000313" key="10">
    <source>
        <dbReference type="Proteomes" id="UP001596378"/>
    </source>
</evidence>
<feature type="transmembrane region" description="Helical" evidence="8">
    <location>
        <begin position="103"/>
        <end position="122"/>
    </location>
</feature>
<dbReference type="Pfam" id="PF04647">
    <property type="entry name" value="AgrB"/>
    <property type="match status" value="1"/>
</dbReference>
<gene>
    <name evidence="9" type="ORF">ACFQMJ_09430</name>
</gene>
<feature type="transmembrane region" description="Helical" evidence="8">
    <location>
        <begin position="53"/>
        <end position="70"/>
    </location>
</feature>
<evidence type="ECO:0000256" key="4">
    <source>
        <dbReference type="ARBA" id="ARBA00022692"/>
    </source>
</evidence>
<evidence type="ECO:0000256" key="5">
    <source>
        <dbReference type="ARBA" id="ARBA00022801"/>
    </source>
</evidence>
<dbReference type="RefSeq" id="WP_378052562.1">
    <property type="nucleotide sequence ID" value="NZ_JBHMDN010000055.1"/>
</dbReference>
<evidence type="ECO:0000256" key="1">
    <source>
        <dbReference type="ARBA" id="ARBA00022475"/>
    </source>
</evidence>
<keyword evidence="10" id="KW-1185">Reference proteome</keyword>
<organism evidence="9 10">
    <name type="scientific">Cohnella cellulosilytica</name>
    <dbReference type="NCBI Taxonomy" id="986710"/>
    <lineage>
        <taxon>Bacteria</taxon>
        <taxon>Bacillati</taxon>
        <taxon>Bacillota</taxon>
        <taxon>Bacilli</taxon>
        <taxon>Bacillales</taxon>
        <taxon>Paenibacillaceae</taxon>
        <taxon>Cohnella</taxon>
    </lineage>
</organism>
<keyword evidence="2" id="KW-0673">Quorum sensing</keyword>
<keyword evidence="4 8" id="KW-0812">Transmembrane</keyword>
<accession>A0ABW2F6A8</accession>
<dbReference type="EMBL" id="JBHTAI010000005">
    <property type="protein sequence ID" value="MFC7148745.1"/>
    <property type="molecule type" value="Genomic_DNA"/>
</dbReference>
<proteinExistence type="predicted"/>
<dbReference type="SMART" id="SM00793">
    <property type="entry name" value="AgrB"/>
    <property type="match status" value="1"/>
</dbReference>
<comment type="caution">
    <text evidence="9">The sequence shown here is derived from an EMBL/GenBank/DDBJ whole genome shotgun (WGS) entry which is preliminary data.</text>
</comment>
<name>A0ABW2F6A8_9BACL</name>
<keyword evidence="1" id="KW-1003">Cell membrane</keyword>
<keyword evidence="3" id="KW-0645">Protease</keyword>
<reference evidence="10" key="1">
    <citation type="journal article" date="2019" name="Int. J. Syst. Evol. Microbiol.">
        <title>The Global Catalogue of Microorganisms (GCM) 10K type strain sequencing project: providing services to taxonomists for standard genome sequencing and annotation.</title>
        <authorList>
            <consortium name="The Broad Institute Genomics Platform"/>
            <consortium name="The Broad Institute Genome Sequencing Center for Infectious Disease"/>
            <person name="Wu L."/>
            <person name="Ma J."/>
        </authorList>
    </citation>
    <scope>NUCLEOTIDE SEQUENCE [LARGE SCALE GENOMIC DNA]</scope>
    <source>
        <strain evidence="10">KCTC 12907</strain>
    </source>
</reference>
<feature type="transmembrane region" description="Helical" evidence="8">
    <location>
        <begin position="24"/>
        <end position="47"/>
    </location>
</feature>
<evidence type="ECO:0000256" key="7">
    <source>
        <dbReference type="ARBA" id="ARBA00023136"/>
    </source>
</evidence>
<protein>
    <submittedName>
        <fullName evidence="9">Accessory gene regulator ArgB-like protein</fullName>
    </submittedName>
</protein>
<evidence type="ECO:0000256" key="8">
    <source>
        <dbReference type="SAM" id="Phobius"/>
    </source>
</evidence>
<evidence type="ECO:0000256" key="6">
    <source>
        <dbReference type="ARBA" id="ARBA00022989"/>
    </source>
</evidence>
<evidence type="ECO:0000256" key="2">
    <source>
        <dbReference type="ARBA" id="ARBA00022654"/>
    </source>
</evidence>
<dbReference type="InterPro" id="IPR006741">
    <property type="entry name" value="AgrB"/>
</dbReference>
<feature type="transmembrane region" description="Helical" evidence="8">
    <location>
        <begin position="134"/>
        <end position="161"/>
    </location>
</feature>
<dbReference type="Proteomes" id="UP001596378">
    <property type="component" value="Unassembled WGS sequence"/>
</dbReference>
<keyword evidence="7 8" id="KW-0472">Membrane</keyword>
<sequence>MVETWALRIAEAIKRAEPERTASVAVLKFSLEAIINAAITISVIGIIGLVTNSFWQTMMAVGAFAVLRFFSGGLHLREALHCSLLSITLISIAPHLILSDPFIFLVNIISLLLIVIFAPSNIEGHARIPKKYFPILKLISALIIASNFLINSSTVALVFLFQAASTVKLKKEVIK</sequence>